<dbReference type="GO" id="GO:0022857">
    <property type="term" value="F:transmembrane transporter activity"/>
    <property type="evidence" value="ECO:0007669"/>
    <property type="project" value="InterPro"/>
</dbReference>
<evidence type="ECO:0000256" key="6">
    <source>
        <dbReference type="ARBA" id="ARBA00023136"/>
    </source>
</evidence>
<reference evidence="8 9" key="1">
    <citation type="submission" date="2019-02" db="EMBL/GenBank/DDBJ databases">
        <title>Deep-cultivation of Planctomycetes and their phenomic and genomic characterization uncovers novel biology.</title>
        <authorList>
            <person name="Wiegand S."/>
            <person name="Jogler M."/>
            <person name="Boedeker C."/>
            <person name="Pinto D."/>
            <person name="Vollmers J."/>
            <person name="Rivas-Marin E."/>
            <person name="Kohn T."/>
            <person name="Peeters S.H."/>
            <person name="Heuer A."/>
            <person name="Rast P."/>
            <person name="Oberbeckmann S."/>
            <person name="Bunk B."/>
            <person name="Jeske O."/>
            <person name="Meyerdierks A."/>
            <person name="Storesund J.E."/>
            <person name="Kallscheuer N."/>
            <person name="Luecker S."/>
            <person name="Lage O.M."/>
            <person name="Pohl T."/>
            <person name="Merkel B.J."/>
            <person name="Hornburger P."/>
            <person name="Mueller R.-W."/>
            <person name="Bruemmer F."/>
            <person name="Labrenz M."/>
            <person name="Spormann A.M."/>
            <person name="Op den Camp H."/>
            <person name="Overmann J."/>
            <person name="Amann R."/>
            <person name="Jetten M.S.M."/>
            <person name="Mascher T."/>
            <person name="Medema M.H."/>
            <person name="Devos D.P."/>
            <person name="Kaster A.-K."/>
            <person name="Ovreas L."/>
            <person name="Rohde M."/>
            <person name="Galperin M.Y."/>
            <person name="Jogler C."/>
        </authorList>
    </citation>
    <scope>NUCLEOTIDE SEQUENCE [LARGE SCALE GENOMIC DNA]</scope>
    <source>
        <strain evidence="8 9">ETA_A8</strain>
    </source>
</reference>
<evidence type="ECO:0000313" key="8">
    <source>
        <dbReference type="EMBL" id="QDU25320.1"/>
    </source>
</evidence>
<evidence type="ECO:0000256" key="1">
    <source>
        <dbReference type="ARBA" id="ARBA00004162"/>
    </source>
</evidence>
<evidence type="ECO:0000256" key="5">
    <source>
        <dbReference type="ARBA" id="ARBA00022989"/>
    </source>
</evidence>
<evidence type="ECO:0000256" key="3">
    <source>
        <dbReference type="ARBA" id="ARBA00022475"/>
    </source>
</evidence>
<keyword evidence="7" id="KW-0813">Transport</keyword>
<dbReference type="KEGG" id="aagg:ETAA8_03850"/>
<dbReference type="InterPro" id="IPR003400">
    <property type="entry name" value="ExbD"/>
</dbReference>
<organism evidence="8 9">
    <name type="scientific">Anatilimnocola aggregata</name>
    <dbReference type="NCBI Taxonomy" id="2528021"/>
    <lineage>
        <taxon>Bacteria</taxon>
        <taxon>Pseudomonadati</taxon>
        <taxon>Planctomycetota</taxon>
        <taxon>Planctomycetia</taxon>
        <taxon>Pirellulales</taxon>
        <taxon>Pirellulaceae</taxon>
        <taxon>Anatilimnocola</taxon>
    </lineage>
</organism>
<evidence type="ECO:0000256" key="4">
    <source>
        <dbReference type="ARBA" id="ARBA00022692"/>
    </source>
</evidence>
<keyword evidence="3" id="KW-1003">Cell membrane</keyword>
<dbReference type="PANTHER" id="PTHR30558">
    <property type="entry name" value="EXBD MEMBRANE COMPONENT OF PMF-DRIVEN MACROMOLECULE IMPORT SYSTEM"/>
    <property type="match status" value="1"/>
</dbReference>
<dbReference type="GO" id="GO:0015031">
    <property type="term" value="P:protein transport"/>
    <property type="evidence" value="ECO:0007669"/>
    <property type="project" value="UniProtKB-KW"/>
</dbReference>
<dbReference type="GO" id="GO:0005886">
    <property type="term" value="C:plasma membrane"/>
    <property type="evidence" value="ECO:0007669"/>
    <property type="project" value="UniProtKB-SubCell"/>
</dbReference>
<keyword evidence="4 7" id="KW-0812">Transmembrane</keyword>
<evidence type="ECO:0000313" key="9">
    <source>
        <dbReference type="Proteomes" id="UP000315017"/>
    </source>
</evidence>
<keyword evidence="7" id="KW-0653">Protein transport</keyword>
<dbReference type="EMBL" id="CP036274">
    <property type="protein sequence ID" value="QDU25320.1"/>
    <property type="molecule type" value="Genomic_DNA"/>
</dbReference>
<comment type="subcellular location">
    <subcellularLocation>
        <location evidence="1">Cell membrane</location>
        <topology evidence="1">Single-pass membrane protein</topology>
    </subcellularLocation>
    <subcellularLocation>
        <location evidence="7">Cell membrane</location>
        <topology evidence="7">Single-pass type II membrane protein</topology>
    </subcellularLocation>
</comment>
<accession>A0A517Y546</accession>
<evidence type="ECO:0000256" key="2">
    <source>
        <dbReference type="ARBA" id="ARBA00005811"/>
    </source>
</evidence>
<dbReference type="OrthoDB" id="9789920at2"/>
<dbReference type="RefSeq" id="WP_145084075.1">
    <property type="nucleotide sequence ID" value="NZ_CP036274.1"/>
</dbReference>
<proteinExistence type="inferred from homology"/>
<evidence type="ECO:0000256" key="7">
    <source>
        <dbReference type="RuleBase" id="RU003879"/>
    </source>
</evidence>
<protein>
    <submittedName>
        <fullName evidence="8">Biopolymer transport protein ExbD/TolR</fullName>
    </submittedName>
</protein>
<keyword evidence="9" id="KW-1185">Reference proteome</keyword>
<dbReference type="Proteomes" id="UP000315017">
    <property type="component" value="Chromosome"/>
</dbReference>
<comment type="similarity">
    <text evidence="2 7">Belongs to the ExbD/TolR family.</text>
</comment>
<dbReference type="AlphaFoldDB" id="A0A517Y546"/>
<gene>
    <name evidence="8" type="ORF">ETAA8_03850</name>
</gene>
<sequence length="160" mass="17451">MAVKIKKQGNSKIAIDMTPMIDIVFQLLTFFVMTLKIATAEGDFNIRMPLAAPRAGPPDPNQLPPMKLFLKADSAGKCARVVMNDSEFSGGDRWTRLHNHVAGIVGDGSLASSAEVELVCDYNLHYEHVIEAITAVSGEMRDGQIVKLVEKIKFSPPVAQ</sequence>
<dbReference type="Pfam" id="PF02472">
    <property type="entry name" value="ExbD"/>
    <property type="match status" value="1"/>
</dbReference>
<name>A0A517Y546_9BACT</name>
<keyword evidence="5" id="KW-1133">Transmembrane helix</keyword>
<keyword evidence="6" id="KW-0472">Membrane</keyword>
<dbReference type="PANTHER" id="PTHR30558:SF3">
    <property type="entry name" value="BIOPOLYMER TRANSPORT PROTEIN EXBD-RELATED"/>
    <property type="match status" value="1"/>
</dbReference>